<feature type="binding site" evidence="14">
    <location>
        <position position="126"/>
    </location>
    <ligand>
        <name>Fe cation</name>
        <dbReference type="ChEBI" id="CHEBI:24875"/>
    </ligand>
</feature>
<keyword evidence="10" id="KW-0805">Transcription regulation</keyword>
<dbReference type="HOGENOM" id="CLU_096072_3_1_0"/>
<evidence type="ECO:0000256" key="1">
    <source>
        <dbReference type="ARBA" id="ARBA00004496"/>
    </source>
</evidence>
<dbReference type="Pfam" id="PF01475">
    <property type="entry name" value="FUR"/>
    <property type="match status" value="1"/>
</dbReference>
<evidence type="ECO:0000256" key="3">
    <source>
        <dbReference type="ARBA" id="ARBA00011738"/>
    </source>
</evidence>
<dbReference type="AlphaFoldDB" id="C1DTY9"/>
<dbReference type="eggNOG" id="COG0735">
    <property type="taxonomic scope" value="Bacteria"/>
</dbReference>
<keyword evidence="5" id="KW-0963">Cytoplasm</keyword>
<evidence type="ECO:0000256" key="5">
    <source>
        <dbReference type="ARBA" id="ARBA00022490"/>
    </source>
</evidence>
<evidence type="ECO:0000256" key="4">
    <source>
        <dbReference type="ARBA" id="ARBA00020910"/>
    </source>
</evidence>
<dbReference type="GO" id="GO:0003700">
    <property type="term" value="F:DNA-binding transcription factor activity"/>
    <property type="evidence" value="ECO:0007669"/>
    <property type="project" value="InterPro"/>
</dbReference>
<keyword evidence="6" id="KW-0678">Repressor</keyword>
<dbReference type="RefSeq" id="WP_012674593.1">
    <property type="nucleotide sequence ID" value="NC_012438.1"/>
</dbReference>
<evidence type="ECO:0000256" key="9">
    <source>
        <dbReference type="ARBA" id="ARBA00023004"/>
    </source>
</evidence>
<dbReference type="EMBL" id="CP001229">
    <property type="protein sequence ID" value="ACN99275.1"/>
    <property type="molecule type" value="Genomic_DNA"/>
</dbReference>
<evidence type="ECO:0000256" key="8">
    <source>
        <dbReference type="ARBA" id="ARBA00022833"/>
    </source>
</evidence>
<dbReference type="KEGG" id="saf:SULAZ_0590"/>
<evidence type="ECO:0000256" key="6">
    <source>
        <dbReference type="ARBA" id="ARBA00022491"/>
    </source>
</evidence>
<comment type="subcellular location">
    <subcellularLocation>
        <location evidence="1">Cytoplasm</location>
    </subcellularLocation>
</comment>
<feature type="binding site" evidence="13">
    <location>
        <position position="94"/>
    </location>
    <ligand>
        <name>Zn(2+)</name>
        <dbReference type="ChEBI" id="CHEBI:29105"/>
    </ligand>
</feature>
<evidence type="ECO:0000256" key="7">
    <source>
        <dbReference type="ARBA" id="ARBA00022723"/>
    </source>
</evidence>
<proteinExistence type="inferred from homology"/>
<dbReference type="PANTHER" id="PTHR33202">
    <property type="entry name" value="ZINC UPTAKE REGULATION PROTEIN"/>
    <property type="match status" value="1"/>
</dbReference>
<comment type="subunit">
    <text evidence="3">Homodimer.</text>
</comment>
<gene>
    <name evidence="15" type="ordered locus">SULAZ_0590</name>
</gene>
<evidence type="ECO:0000256" key="12">
    <source>
        <dbReference type="ARBA" id="ARBA00023163"/>
    </source>
</evidence>
<reference evidence="15 16" key="1">
    <citation type="journal article" date="2009" name="J. Bacteriol.">
        <title>Complete and draft genome sequences of six members of the Aquificales.</title>
        <authorList>
            <person name="Reysenbach A.L."/>
            <person name="Hamamura N."/>
            <person name="Podar M."/>
            <person name="Griffiths E."/>
            <person name="Ferreira S."/>
            <person name="Hochstein R."/>
            <person name="Heidelberg J."/>
            <person name="Johnson J."/>
            <person name="Mead D."/>
            <person name="Pohorille A."/>
            <person name="Sarmiento M."/>
            <person name="Schweighofer K."/>
            <person name="Seshadri R."/>
            <person name="Voytek M.A."/>
        </authorList>
    </citation>
    <scope>NUCLEOTIDE SEQUENCE [LARGE SCALE GENOMIC DNA]</scope>
    <source>
        <strain evidence="16">Az-Fu1 / DSM 15241 / OCM 825</strain>
    </source>
</reference>
<feature type="binding site" evidence="13">
    <location>
        <position position="134"/>
    </location>
    <ligand>
        <name>Zn(2+)</name>
        <dbReference type="ChEBI" id="CHEBI:29105"/>
    </ligand>
</feature>
<evidence type="ECO:0000256" key="2">
    <source>
        <dbReference type="ARBA" id="ARBA00007957"/>
    </source>
</evidence>
<dbReference type="GO" id="GO:0008270">
    <property type="term" value="F:zinc ion binding"/>
    <property type="evidence" value="ECO:0007669"/>
    <property type="project" value="TreeGrafter"/>
</dbReference>
<protein>
    <recommendedName>
        <fullName evidence="4">Ferric uptake regulation protein</fullName>
    </recommendedName>
</protein>
<name>C1DTY9_SULAA</name>
<comment type="similarity">
    <text evidence="2">Belongs to the Fur family.</text>
</comment>
<evidence type="ECO:0000256" key="14">
    <source>
        <dbReference type="PIRSR" id="PIRSR602481-2"/>
    </source>
</evidence>
<dbReference type="SUPFAM" id="SSF46785">
    <property type="entry name" value="Winged helix' DNA-binding domain"/>
    <property type="match status" value="1"/>
</dbReference>
<feature type="binding site" evidence="14">
    <location>
        <position position="90"/>
    </location>
    <ligand>
        <name>Fe cation</name>
        <dbReference type="ChEBI" id="CHEBI:24875"/>
    </ligand>
</feature>
<dbReference type="OrthoDB" id="8659436at2"/>
<feature type="binding site" evidence="14">
    <location>
        <position position="88"/>
    </location>
    <ligand>
        <name>Fe cation</name>
        <dbReference type="ChEBI" id="CHEBI:24875"/>
    </ligand>
</feature>
<keyword evidence="16" id="KW-1185">Reference proteome</keyword>
<dbReference type="InterPro" id="IPR036390">
    <property type="entry name" value="WH_DNA-bd_sf"/>
</dbReference>
<dbReference type="GO" id="GO:0005829">
    <property type="term" value="C:cytosol"/>
    <property type="evidence" value="ECO:0007669"/>
    <property type="project" value="TreeGrafter"/>
</dbReference>
<dbReference type="InterPro" id="IPR043135">
    <property type="entry name" value="Fur_C"/>
</dbReference>
<dbReference type="InterPro" id="IPR002481">
    <property type="entry name" value="FUR"/>
</dbReference>
<dbReference type="FunFam" id="3.30.1490.190:FF:000001">
    <property type="entry name" value="Ferric uptake regulation protein"/>
    <property type="match status" value="1"/>
</dbReference>
<accession>C1DTY9</accession>
<dbReference type="Proteomes" id="UP000001369">
    <property type="component" value="Chromosome"/>
</dbReference>
<dbReference type="Gene3D" id="3.30.1490.190">
    <property type="match status" value="1"/>
</dbReference>
<dbReference type="InterPro" id="IPR036388">
    <property type="entry name" value="WH-like_DNA-bd_sf"/>
</dbReference>
<keyword evidence="7 13" id="KW-0479">Metal-binding</keyword>
<comment type="cofactor">
    <cofactor evidence="14">
        <name>Mn(2+)</name>
        <dbReference type="ChEBI" id="CHEBI:29035"/>
    </cofactor>
    <cofactor evidence="14">
        <name>Fe(2+)</name>
        <dbReference type="ChEBI" id="CHEBI:29033"/>
    </cofactor>
    <text evidence="14">Binds 1 Mn(2+) or Fe(2+) ion per subunit.</text>
</comment>
<keyword evidence="12" id="KW-0804">Transcription</keyword>
<feature type="binding site" evidence="13">
    <location>
        <position position="137"/>
    </location>
    <ligand>
        <name>Zn(2+)</name>
        <dbReference type="ChEBI" id="CHEBI:29105"/>
    </ligand>
</feature>
<dbReference type="GO" id="GO:0000976">
    <property type="term" value="F:transcription cis-regulatory region binding"/>
    <property type="evidence" value="ECO:0007669"/>
    <property type="project" value="TreeGrafter"/>
</dbReference>
<evidence type="ECO:0000313" key="15">
    <source>
        <dbReference type="EMBL" id="ACN99275.1"/>
    </source>
</evidence>
<organism evidence="15 16">
    <name type="scientific">Sulfurihydrogenibium azorense (strain DSM 15241 / OCM 825 / Az-Fu1)</name>
    <dbReference type="NCBI Taxonomy" id="204536"/>
    <lineage>
        <taxon>Bacteria</taxon>
        <taxon>Pseudomonadati</taxon>
        <taxon>Aquificota</taxon>
        <taxon>Aquificia</taxon>
        <taxon>Aquificales</taxon>
        <taxon>Hydrogenothermaceae</taxon>
        <taxon>Sulfurihydrogenibium</taxon>
    </lineage>
</organism>
<feature type="binding site" evidence="13">
    <location>
        <position position="97"/>
    </location>
    <ligand>
        <name>Zn(2+)</name>
        <dbReference type="ChEBI" id="CHEBI:29105"/>
    </ligand>
</feature>
<feature type="binding site" evidence="14">
    <location>
        <position position="109"/>
    </location>
    <ligand>
        <name>Fe cation</name>
        <dbReference type="ChEBI" id="CHEBI:24875"/>
    </ligand>
</feature>
<comment type="cofactor">
    <cofactor evidence="13">
        <name>Zn(2+)</name>
        <dbReference type="ChEBI" id="CHEBI:29105"/>
    </cofactor>
    <text evidence="13">Binds 1 zinc ion per subunit.</text>
</comment>
<evidence type="ECO:0000256" key="13">
    <source>
        <dbReference type="PIRSR" id="PIRSR602481-1"/>
    </source>
</evidence>
<dbReference type="CDD" id="cd07153">
    <property type="entry name" value="Fur_like"/>
    <property type="match status" value="1"/>
</dbReference>
<keyword evidence="8 13" id="KW-0862">Zinc</keyword>
<dbReference type="GO" id="GO:1900376">
    <property type="term" value="P:regulation of secondary metabolite biosynthetic process"/>
    <property type="evidence" value="ECO:0007669"/>
    <property type="project" value="TreeGrafter"/>
</dbReference>
<keyword evidence="11" id="KW-0238">DNA-binding</keyword>
<evidence type="ECO:0000256" key="11">
    <source>
        <dbReference type="ARBA" id="ARBA00023125"/>
    </source>
</evidence>
<dbReference type="Gene3D" id="1.10.10.10">
    <property type="entry name" value="Winged helix-like DNA-binding domain superfamily/Winged helix DNA-binding domain"/>
    <property type="match status" value="1"/>
</dbReference>
<evidence type="ECO:0000313" key="16">
    <source>
        <dbReference type="Proteomes" id="UP000001369"/>
    </source>
</evidence>
<dbReference type="PANTHER" id="PTHR33202:SF2">
    <property type="entry name" value="FERRIC UPTAKE REGULATION PROTEIN"/>
    <property type="match status" value="1"/>
</dbReference>
<sequence>MNTEQIEILLKEKNLKLTKQRKNIINKLLEIKGHFEIEELAYKLKNKGIKASRATVYRTLSILKELGLINEVIKHGNKTYYEVNLKEHHDHLVCLSCGKIIEFHDEKIEKIQNKVCKKFKFKPYYHRLEIFGICNECQKKLKKRG</sequence>
<evidence type="ECO:0000256" key="10">
    <source>
        <dbReference type="ARBA" id="ARBA00023015"/>
    </source>
</evidence>
<keyword evidence="9 14" id="KW-0408">Iron</keyword>
<dbReference type="STRING" id="204536.SULAZ_0590"/>
<dbReference type="GO" id="GO:0045892">
    <property type="term" value="P:negative regulation of DNA-templated transcription"/>
    <property type="evidence" value="ECO:0007669"/>
    <property type="project" value="TreeGrafter"/>
</dbReference>